<dbReference type="AlphaFoldDB" id="A0A031GTT7"/>
<accession>A0A031GTT7</accession>
<comment type="caution">
    <text evidence="2">The sequence shown here is derived from an EMBL/GenBank/DDBJ whole genome shotgun (WGS) entry which is preliminary data.</text>
</comment>
<organism evidence="2 3">
    <name type="scientific">Janthinobacterium lividum</name>
    <dbReference type="NCBI Taxonomy" id="29581"/>
    <lineage>
        <taxon>Bacteria</taxon>
        <taxon>Pseudomonadati</taxon>
        <taxon>Pseudomonadota</taxon>
        <taxon>Betaproteobacteria</taxon>
        <taxon>Burkholderiales</taxon>
        <taxon>Oxalobacteraceae</taxon>
        <taxon>Janthinobacterium</taxon>
    </lineage>
</organism>
<proteinExistence type="predicted"/>
<evidence type="ECO:0000313" key="2">
    <source>
        <dbReference type="EMBL" id="TNC75130.1"/>
    </source>
</evidence>
<dbReference type="OrthoDB" id="8708721at2"/>
<evidence type="ECO:0000256" key="1">
    <source>
        <dbReference type="SAM" id="Phobius"/>
    </source>
</evidence>
<keyword evidence="1" id="KW-0472">Membrane</keyword>
<dbReference type="EMBL" id="VDGE01000009">
    <property type="protein sequence ID" value="TNC75130.1"/>
    <property type="molecule type" value="Genomic_DNA"/>
</dbReference>
<dbReference type="Proteomes" id="UP000305681">
    <property type="component" value="Unassembled WGS sequence"/>
</dbReference>
<reference evidence="2 3" key="1">
    <citation type="submission" date="2019-06" db="EMBL/GenBank/DDBJ databases">
        <title>Genome sequence of Janthinobacterium lividum UCD_MED1.</title>
        <authorList>
            <person name="De Leon M.E."/>
            <person name="Jospin G."/>
        </authorList>
    </citation>
    <scope>NUCLEOTIDE SEQUENCE [LARGE SCALE GENOMIC DNA]</scope>
    <source>
        <strain evidence="2 3">UCD_MED1</strain>
    </source>
</reference>
<keyword evidence="1" id="KW-0812">Transmembrane</keyword>
<sequence length="77" mass="7777">MHTKMSARGSVEAGKGYPHGAQVRHASMQRLKAIAYLALLLAVVPAAACIATGRAGMPAPFSAMCGVVSCAAGEHGL</sequence>
<keyword evidence="1" id="KW-1133">Transmembrane helix</keyword>
<evidence type="ECO:0000313" key="3">
    <source>
        <dbReference type="Proteomes" id="UP000305681"/>
    </source>
</evidence>
<feature type="transmembrane region" description="Helical" evidence="1">
    <location>
        <begin position="33"/>
        <end position="53"/>
    </location>
</feature>
<dbReference type="RefSeq" id="WP_034751303.1">
    <property type="nucleotide sequence ID" value="NZ_JFYR01000006.1"/>
</dbReference>
<protein>
    <submittedName>
        <fullName evidence="2">Uncharacterized protein</fullName>
    </submittedName>
</protein>
<gene>
    <name evidence="2" type="ORF">FHI69_20925</name>
</gene>
<name>A0A031GTT7_9BURK</name>